<gene>
    <name evidence="3" type="primary">ELMOD3</name>
    <name evidence="3" type="ORF">SNAT2548_LOCUS16439</name>
</gene>
<protein>
    <submittedName>
        <fullName evidence="3">ELMOD3 protein</fullName>
    </submittedName>
</protein>
<feature type="region of interest" description="Disordered" evidence="1">
    <location>
        <begin position="196"/>
        <end position="216"/>
    </location>
</feature>
<feature type="region of interest" description="Disordered" evidence="1">
    <location>
        <begin position="756"/>
        <end position="882"/>
    </location>
</feature>
<dbReference type="AlphaFoldDB" id="A0A812NLT3"/>
<dbReference type="EMBL" id="CAJNDS010002080">
    <property type="protein sequence ID" value="CAE7313072.1"/>
    <property type="molecule type" value="Genomic_DNA"/>
</dbReference>
<accession>A0A812NLT3</accession>
<dbReference type="OrthoDB" id="449556at2759"/>
<evidence type="ECO:0000313" key="3">
    <source>
        <dbReference type="EMBL" id="CAE7313072.1"/>
    </source>
</evidence>
<dbReference type="Proteomes" id="UP000604046">
    <property type="component" value="Unassembled WGS sequence"/>
</dbReference>
<dbReference type="PANTHER" id="PTHR12771:SF2">
    <property type="entry name" value="ELMO DOMAIN-CONTAINING PROTEIN 3"/>
    <property type="match status" value="1"/>
</dbReference>
<dbReference type="InterPro" id="IPR050868">
    <property type="entry name" value="ELMO_domain-containing"/>
</dbReference>
<name>A0A812NLT3_9DINO</name>
<dbReference type="PROSITE" id="PS51335">
    <property type="entry name" value="ELMO"/>
    <property type="match status" value="1"/>
</dbReference>
<evidence type="ECO:0000256" key="1">
    <source>
        <dbReference type="SAM" id="MobiDB-lite"/>
    </source>
</evidence>
<organism evidence="3 4">
    <name type="scientific">Symbiodinium natans</name>
    <dbReference type="NCBI Taxonomy" id="878477"/>
    <lineage>
        <taxon>Eukaryota</taxon>
        <taxon>Sar</taxon>
        <taxon>Alveolata</taxon>
        <taxon>Dinophyceae</taxon>
        <taxon>Suessiales</taxon>
        <taxon>Symbiodiniaceae</taxon>
        <taxon>Symbiodinium</taxon>
    </lineage>
</organism>
<feature type="region of interest" description="Disordered" evidence="1">
    <location>
        <begin position="894"/>
        <end position="927"/>
    </location>
</feature>
<evidence type="ECO:0000313" key="4">
    <source>
        <dbReference type="Proteomes" id="UP000604046"/>
    </source>
</evidence>
<evidence type="ECO:0000259" key="2">
    <source>
        <dbReference type="PROSITE" id="PS51335"/>
    </source>
</evidence>
<sequence length="927" mass="101268">MFDAAWPDKRCISMSSRDIQSSGADALWLALTLPRRLLNLPQRGCGCVLCRRIWYRDWTGCTDRYRQSRGPRGNRCKLFCKSPMLARDLSGGFRGRKVIQAQLRWRNGPGPSTASLQVKSQQQAKLLMKDALHRSEDDAEIEKEWEEIARRSEELAKEARESRGKVAAQQDALSKPISYKEVQAWLQDIASTKAVASASSDKTGSKPDGELGDEKPGQPCEEFIFHLKATPFDFNDRVHYRMLHTMYSKLARCKVCPRIGSHWEVLGFQGTDPQTDLNRAGGLLNVIHMFFCFVHFFEVFHAVFRLSQDDQQHFPLAAVSINITKIVMDELIAGSLSSEMGGTDDGVIRAAETTCRIFSSGLYHFYSRWRTQKRTIRHTACQSDAEQPASNVARRAGPGSWKMLLNLRTYISQIIMRSDGVLPSAVMAKSMSTTQHMACRGDFVAFAQKHLSLRRGCWQTRIVADAGLHRLRFGHGGLSYCVQALPSSRVIPSEGSEVPNWSKDCMPSAQDGQASPENDPAQVVSVGLQEEALRVLDQAVDALALLIAAWAGHAHGMCTVRACAAAGADVRNRADKSWSPGPGLGSVSVEGCSPEADSGEKEKPATVSTDKKELSRLVKDDEPKSMLNGPDGDDSEHEDAQPATCGPAQVVPDGACVPVQHDSDSGLHLHTCDDAASADAGEAAPDIFTEAASDPDCNLIEEPAPEGLEASREEAGEEDAPDREISPDSGCQDSLTRASSLSIQLEQEPAVCLAPQSGGSREAEIPNSPVMAETCVEPPMTQIESASEVGDVNDVSEAEVSAEDRHWHLAHTASTCSGKAEIPTQKETSKDPNASSADGIVWDESRGKPAEASWRPSLRPAVRKEPGLEDDQTDEEADGPILEHAQARIWCRRDRGLDGSNSDSIQSSSSRGKPRRAFYKARQPPEM</sequence>
<feature type="region of interest" description="Disordered" evidence="1">
    <location>
        <begin position="573"/>
        <end position="659"/>
    </location>
</feature>
<dbReference type="Pfam" id="PF04727">
    <property type="entry name" value="ELMO_CED12"/>
    <property type="match status" value="1"/>
</dbReference>
<proteinExistence type="predicted"/>
<reference evidence="3" key="1">
    <citation type="submission" date="2021-02" db="EMBL/GenBank/DDBJ databases">
        <authorList>
            <person name="Dougan E. K."/>
            <person name="Rhodes N."/>
            <person name="Thang M."/>
            <person name="Chan C."/>
        </authorList>
    </citation>
    <scope>NUCLEOTIDE SEQUENCE</scope>
</reference>
<keyword evidence="4" id="KW-1185">Reference proteome</keyword>
<feature type="compositionally biased region" description="Polar residues" evidence="1">
    <location>
        <begin position="729"/>
        <end position="739"/>
    </location>
</feature>
<feature type="domain" description="ELMO" evidence="2">
    <location>
        <begin position="238"/>
        <end position="394"/>
    </location>
</feature>
<dbReference type="PANTHER" id="PTHR12771">
    <property type="entry name" value="ENGULFMENT AND CELL MOTILITY"/>
    <property type="match status" value="1"/>
</dbReference>
<feature type="region of interest" description="Disordered" evidence="1">
    <location>
        <begin position="492"/>
        <end position="522"/>
    </location>
</feature>
<dbReference type="InterPro" id="IPR006816">
    <property type="entry name" value="ELMO_dom"/>
</dbReference>
<feature type="region of interest" description="Disordered" evidence="1">
    <location>
        <begin position="691"/>
        <end position="739"/>
    </location>
</feature>
<feature type="compositionally biased region" description="Basic and acidic residues" evidence="1">
    <location>
        <begin position="203"/>
        <end position="216"/>
    </location>
</feature>
<feature type="compositionally biased region" description="Basic and acidic residues" evidence="1">
    <location>
        <begin position="598"/>
        <end position="624"/>
    </location>
</feature>
<feature type="compositionally biased region" description="Low complexity" evidence="1">
    <location>
        <begin position="900"/>
        <end position="910"/>
    </location>
</feature>
<feature type="compositionally biased region" description="Acidic residues" evidence="1">
    <location>
        <begin position="868"/>
        <end position="878"/>
    </location>
</feature>
<comment type="caution">
    <text evidence="3">The sequence shown here is derived from an EMBL/GenBank/DDBJ whole genome shotgun (WGS) entry which is preliminary data.</text>
</comment>